<evidence type="ECO:0000313" key="2">
    <source>
        <dbReference type="EMBL" id="KAG0248624.1"/>
    </source>
</evidence>
<dbReference type="GO" id="GO:0019005">
    <property type="term" value="C:SCF ubiquitin ligase complex"/>
    <property type="evidence" value="ECO:0007669"/>
    <property type="project" value="TreeGrafter"/>
</dbReference>
<dbReference type="PANTHER" id="PTHR13318">
    <property type="entry name" value="PARTNER OF PAIRED, ISOFORM B-RELATED"/>
    <property type="match status" value="1"/>
</dbReference>
<protein>
    <recommendedName>
        <fullName evidence="4">F-box domain-containing protein</fullName>
    </recommendedName>
</protein>
<dbReference type="Proteomes" id="UP000726737">
    <property type="component" value="Unassembled WGS sequence"/>
</dbReference>
<dbReference type="PANTHER" id="PTHR13318:SF190">
    <property type="entry name" value="PARTNER OF PAIRED, ISOFORM B"/>
    <property type="match status" value="1"/>
</dbReference>
<sequence>MTVFTRVWAMMPRSLATAFPEESQATVNATANDTSTSTSTDTSDNASGPAAAIKPVAIIVSTLPTGIGAEVEAGSATARALAIPEILERIGSHLVLTDAERGVYSDSDYYPGDPKPIVNCMLVSRAFYRAFLPALWYSVRFNVPISGHDADGNRVKEPPLEAMKMNTDNVRVLMVQNRDYTFPASDPLDGERTTGHFLVNLDNVFRAFQSTDTAAGVKADMDVTADMNTDRNGGRRLQKLRLISFPHCLPKIYLYAHLSKFTHLRHLDISVLDNHDGRFKVQQILSICPRLESLRVVTHRPVPPQPLPTNQGVGNGDDDPGNDSDHDSTMSKAYPMSALPLKQLHLIGTQFLSEDFLQFAQQCPQLTDLQLIGQSIAQWDWTLATIDQFAQACPKIVQLHIDPGYGSCFMDTLPVRILEVFTGLVEFKVPRCDFGGPESWEALGSCIEQIQELNVAFTRKPGVSSQMLVELMAKAKNLRILDASGISLYPSQFNIDPLANDGSSRTAPMTLEGNRNITQGGISDMPSLISPSWACHGLEVISIGFSTLHMDPNQCQAIYAGLSRLRRLRRIHILPNHLPISFDAGLDQLASLKELTHFDVHGTERRMSEEVVKWMGRSWPKLQLLRLYLDDDEYIGFGSSKRAPPGGRSHIIAWLQQVGRKDVQVRVD</sequence>
<feature type="region of interest" description="Disordered" evidence="1">
    <location>
        <begin position="300"/>
        <end position="330"/>
    </location>
</feature>
<proteinExistence type="predicted"/>
<organism evidence="2 3">
    <name type="scientific">Mortierella polycephala</name>
    <dbReference type="NCBI Taxonomy" id="41804"/>
    <lineage>
        <taxon>Eukaryota</taxon>
        <taxon>Fungi</taxon>
        <taxon>Fungi incertae sedis</taxon>
        <taxon>Mucoromycota</taxon>
        <taxon>Mortierellomycotina</taxon>
        <taxon>Mortierellomycetes</taxon>
        <taxon>Mortierellales</taxon>
        <taxon>Mortierellaceae</taxon>
        <taxon>Mortierella</taxon>
    </lineage>
</organism>
<feature type="region of interest" description="Disordered" evidence="1">
    <location>
        <begin position="25"/>
        <end position="48"/>
    </location>
</feature>
<evidence type="ECO:0000313" key="3">
    <source>
        <dbReference type="Proteomes" id="UP000726737"/>
    </source>
</evidence>
<evidence type="ECO:0000256" key="1">
    <source>
        <dbReference type="SAM" id="MobiDB-lite"/>
    </source>
</evidence>
<dbReference type="OrthoDB" id="2395154at2759"/>
<gene>
    <name evidence="2" type="ORF">BG011_010075</name>
</gene>
<dbReference type="Gene3D" id="3.80.10.10">
    <property type="entry name" value="Ribonuclease Inhibitor"/>
    <property type="match status" value="1"/>
</dbReference>
<dbReference type="GO" id="GO:0031146">
    <property type="term" value="P:SCF-dependent proteasomal ubiquitin-dependent protein catabolic process"/>
    <property type="evidence" value="ECO:0007669"/>
    <property type="project" value="TreeGrafter"/>
</dbReference>
<keyword evidence="3" id="KW-1185">Reference proteome</keyword>
<evidence type="ECO:0008006" key="4">
    <source>
        <dbReference type="Google" id="ProtNLM"/>
    </source>
</evidence>
<reference evidence="2" key="1">
    <citation type="journal article" date="2020" name="Fungal Divers.">
        <title>Resolving the Mortierellaceae phylogeny through synthesis of multi-gene phylogenetics and phylogenomics.</title>
        <authorList>
            <person name="Vandepol N."/>
            <person name="Liber J."/>
            <person name="Desiro A."/>
            <person name="Na H."/>
            <person name="Kennedy M."/>
            <person name="Barry K."/>
            <person name="Grigoriev I.V."/>
            <person name="Miller A.N."/>
            <person name="O'Donnell K."/>
            <person name="Stajich J.E."/>
            <person name="Bonito G."/>
        </authorList>
    </citation>
    <scope>NUCLEOTIDE SEQUENCE</scope>
    <source>
        <strain evidence="2">KOD948</strain>
    </source>
</reference>
<dbReference type="SUPFAM" id="SSF52047">
    <property type="entry name" value="RNI-like"/>
    <property type="match status" value="1"/>
</dbReference>
<accession>A0A9P6TW74</accession>
<comment type="caution">
    <text evidence="2">The sequence shown here is derived from an EMBL/GenBank/DDBJ whole genome shotgun (WGS) entry which is preliminary data.</text>
</comment>
<dbReference type="EMBL" id="JAAAJA010000953">
    <property type="protein sequence ID" value="KAG0248624.1"/>
    <property type="molecule type" value="Genomic_DNA"/>
</dbReference>
<dbReference type="AlphaFoldDB" id="A0A9P6TW74"/>
<feature type="compositionally biased region" description="Low complexity" evidence="1">
    <location>
        <begin position="28"/>
        <end position="48"/>
    </location>
</feature>
<name>A0A9P6TW74_9FUNG</name>
<dbReference type="InterPro" id="IPR032675">
    <property type="entry name" value="LRR_dom_sf"/>
</dbReference>